<feature type="region of interest" description="Disordered" evidence="1">
    <location>
        <begin position="232"/>
        <end position="252"/>
    </location>
</feature>
<proteinExistence type="predicted"/>
<evidence type="ECO:0000313" key="3">
    <source>
        <dbReference type="Proteomes" id="UP000186817"/>
    </source>
</evidence>
<sequence length="439" mass="46971">MAPTRKDGPPKSKGKGASTVEDSQKEALQFGYPQPLVAALQAIAARSTAGLFKDLITVPADRTAQQLAQSHANVLDRLGKRLNGNARAKIALRDAATAWIGRLGQHLVALSARLQNVAERLDSDQNEAIAELQAATMNLGASTGDQVNQALNSLGPVWTAMQEAELLRIATALRAFSSVGAGASGSQGGLAPLASSSVRMFFARADLLRHRSSFSGESMDTSGADTAAKRRELDLSAEPWPKASTGLTPERPGRTAVFDEEELIPAVSTPQLTWTTAWYRISRQCWEQGSAPVGQLAISECQEQAFPLQHLVSDPTAVVTEGEAIWAMLGQVVEQLESTSEVSQLVERLHVWLGTCRDCPSAVPQVRQGLLLLAHATQGNLFSIEAAGPSTTQEWLYPAELLSQNIPLTGILSTTWDSLALRVLSMPCPLRAVPDESDL</sequence>
<gene>
    <name evidence="2" type="ORF">AK812_SmicGene13186</name>
</gene>
<name>A0A1Q9E8Q5_SYMMI</name>
<dbReference type="EMBL" id="LSRX01000226">
    <property type="protein sequence ID" value="OLQ03798.1"/>
    <property type="molecule type" value="Genomic_DNA"/>
</dbReference>
<organism evidence="2 3">
    <name type="scientific">Symbiodinium microadriaticum</name>
    <name type="common">Dinoflagellate</name>
    <name type="synonym">Zooxanthella microadriatica</name>
    <dbReference type="NCBI Taxonomy" id="2951"/>
    <lineage>
        <taxon>Eukaryota</taxon>
        <taxon>Sar</taxon>
        <taxon>Alveolata</taxon>
        <taxon>Dinophyceae</taxon>
        <taxon>Suessiales</taxon>
        <taxon>Symbiodiniaceae</taxon>
        <taxon>Symbiodinium</taxon>
    </lineage>
</organism>
<dbReference type="AlphaFoldDB" id="A0A1Q9E8Q5"/>
<dbReference type="Proteomes" id="UP000186817">
    <property type="component" value="Unassembled WGS sequence"/>
</dbReference>
<accession>A0A1Q9E8Q5</accession>
<protein>
    <submittedName>
        <fullName evidence="2">Uncharacterized protein</fullName>
    </submittedName>
</protein>
<keyword evidence="3" id="KW-1185">Reference proteome</keyword>
<evidence type="ECO:0000313" key="2">
    <source>
        <dbReference type="EMBL" id="OLQ03798.1"/>
    </source>
</evidence>
<dbReference type="OrthoDB" id="415668at2759"/>
<evidence type="ECO:0000256" key="1">
    <source>
        <dbReference type="SAM" id="MobiDB-lite"/>
    </source>
</evidence>
<feature type="region of interest" description="Disordered" evidence="1">
    <location>
        <begin position="1"/>
        <end position="23"/>
    </location>
</feature>
<feature type="compositionally biased region" description="Basic and acidic residues" evidence="1">
    <location>
        <begin position="1"/>
        <end position="10"/>
    </location>
</feature>
<comment type="caution">
    <text evidence="2">The sequence shown here is derived from an EMBL/GenBank/DDBJ whole genome shotgun (WGS) entry which is preliminary data.</text>
</comment>
<reference evidence="2 3" key="1">
    <citation type="submission" date="2016-02" db="EMBL/GenBank/DDBJ databases">
        <title>Genome analysis of coral dinoflagellate symbionts highlights evolutionary adaptations to a symbiotic lifestyle.</title>
        <authorList>
            <person name="Aranda M."/>
            <person name="Li Y."/>
            <person name="Liew Y.J."/>
            <person name="Baumgarten S."/>
            <person name="Simakov O."/>
            <person name="Wilson M."/>
            <person name="Piel J."/>
            <person name="Ashoor H."/>
            <person name="Bougouffa S."/>
            <person name="Bajic V.B."/>
            <person name="Ryu T."/>
            <person name="Ravasi T."/>
            <person name="Bayer T."/>
            <person name="Micklem G."/>
            <person name="Kim H."/>
            <person name="Bhak J."/>
            <person name="Lajeunesse T.C."/>
            <person name="Voolstra C.R."/>
        </authorList>
    </citation>
    <scope>NUCLEOTIDE SEQUENCE [LARGE SCALE GENOMIC DNA]</scope>
    <source>
        <strain evidence="2 3">CCMP2467</strain>
    </source>
</reference>